<dbReference type="InterPro" id="IPR025534">
    <property type="entry name" value="DUF4420"/>
</dbReference>
<proteinExistence type="predicted"/>
<organism evidence="1 2">
    <name type="scientific">Sphingomonas pokkalii</name>
    <dbReference type="NCBI Taxonomy" id="2175090"/>
    <lineage>
        <taxon>Bacteria</taxon>
        <taxon>Pseudomonadati</taxon>
        <taxon>Pseudomonadota</taxon>
        <taxon>Alphaproteobacteria</taxon>
        <taxon>Sphingomonadales</taxon>
        <taxon>Sphingomonadaceae</taxon>
        <taxon>Sphingomonas</taxon>
    </lineage>
</organism>
<dbReference type="Proteomes" id="UP000245890">
    <property type="component" value="Unassembled WGS sequence"/>
</dbReference>
<dbReference type="Pfam" id="PF14390">
    <property type="entry name" value="DUF4420"/>
    <property type="match status" value="1"/>
</dbReference>
<dbReference type="OrthoDB" id="7375322at2"/>
<reference evidence="1 2" key="1">
    <citation type="submission" date="2018-05" db="EMBL/GenBank/DDBJ databases">
        <title>Description of Sphingomonas pokkalii sp nov, isolated from the rhizosphere of saline tolerant pokkali rice and its draft genome analysis.</title>
        <authorList>
            <person name="Menon R."/>
            <person name="Kumari S."/>
            <person name="Rameshkumar N."/>
        </authorList>
    </citation>
    <scope>NUCLEOTIDE SEQUENCE [LARGE SCALE GENOMIC DNA]</scope>
    <source>
        <strain evidence="1 2">L3B27</strain>
    </source>
</reference>
<comment type="caution">
    <text evidence="1">The sequence shown here is derived from an EMBL/GenBank/DDBJ whole genome shotgun (WGS) entry which is preliminary data.</text>
</comment>
<keyword evidence="2" id="KW-1185">Reference proteome</keyword>
<evidence type="ECO:0000313" key="1">
    <source>
        <dbReference type="EMBL" id="PVX29315.1"/>
    </source>
</evidence>
<dbReference type="AlphaFoldDB" id="A0A2U0SDF1"/>
<protein>
    <submittedName>
        <fullName evidence="1">Uncharacterized protein</fullName>
    </submittedName>
</protein>
<dbReference type="EMBL" id="QENQ01000001">
    <property type="protein sequence ID" value="PVX29315.1"/>
    <property type="molecule type" value="Genomic_DNA"/>
</dbReference>
<accession>A0A2U0SDF1</accession>
<gene>
    <name evidence="1" type="ORF">DD559_08260</name>
</gene>
<name>A0A2U0SDF1_9SPHN</name>
<evidence type="ECO:0000313" key="2">
    <source>
        <dbReference type="Proteomes" id="UP000245890"/>
    </source>
</evidence>
<sequence>MTPERMMEAWESLGQETAHPAGIQRVRLDTEAAADLFACVFWPAGRPGLLIEGDGAYRPAGDRIPTCRGVRTVHEVVAGPPERTVLRIILEDDRLLDIFAVLSADLIATAASESTVAAALRRRIDRICLWQGLFERVPVEGLSEERQRGMIGELLILEALRAMPACRTRSTSTPGHCLRVWRYRPCSAWARSLRFPVTAIWFARSGSRRSRMSHARATRSPRVI</sequence>